<dbReference type="AlphaFoldDB" id="A0A382PVK3"/>
<evidence type="ECO:0000313" key="1">
    <source>
        <dbReference type="EMBL" id="SVC76001.1"/>
    </source>
</evidence>
<accession>A0A382PVK3</accession>
<protein>
    <submittedName>
        <fullName evidence="1">Uncharacterized protein</fullName>
    </submittedName>
</protein>
<gene>
    <name evidence="1" type="ORF">METZ01_LOCUS328855</name>
</gene>
<dbReference type="EMBL" id="UINC01109286">
    <property type="protein sequence ID" value="SVC76001.1"/>
    <property type="molecule type" value="Genomic_DNA"/>
</dbReference>
<reference evidence="1" key="1">
    <citation type="submission" date="2018-05" db="EMBL/GenBank/DDBJ databases">
        <authorList>
            <person name="Lanie J.A."/>
            <person name="Ng W.-L."/>
            <person name="Kazmierczak K.M."/>
            <person name="Andrzejewski T.M."/>
            <person name="Davidsen T.M."/>
            <person name="Wayne K.J."/>
            <person name="Tettelin H."/>
            <person name="Glass J.I."/>
            <person name="Rusch D."/>
            <person name="Podicherti R."/>
            <person name="Tsui H.-C.T."/>
            <person name="Winkler M.E."/>
        </authorList>
    </citation>
    <scope>NUCLEOTIDE SEQUENCE</scope>
</reference>
<proteinExistence type="predicted"/>
<feature type="non-terminal residue" evidence="1">
    <location>
        <position position="1"/>
    </location>
</feature>
<sequence length="46" mass="5722">PNEFIETYLEYFQMTMDEFDAIIDKWVNRDLFEKVDGRWKPSFEVE</sequence>
<name>A0A382PVK3_9ZZZZ</name>
<organism evidence="1">
    <name type="scientific">marine metagenome</name>
    <dbReference type="NCBI Taxonomy" id="408172"/>
    <lineage>
        <taxon>unclassified sequences</taxon>
        <taxon>metagenomes</taxon>
        <taxon>ecological metagenomes</taxon>
    </lineage>
</organism>